<evidence type="ECO:0000256" key="1">
    <source>
        <dbReference type="ARBA" id="ARBA00004245"/>
    </source>
</evidence>
<keyword evidence="6" id="KW-0963">Cytoplasm</keyword>
<keyword evidence="11 15" id="KW-0175">Coiled coil</keyword>
<comment type="caution">
    <text evidence="18">The sequence shown here is derived from an EMBL/GenBank/DDBJ whole genome shotgun (WGS) entry which is preliminary data.</text>
</comment>
<evidence type="ECO:0000259" key="17">
    <source>
        <dbReference type="Pfam" id="PF00038"/>
    </source>
</evidence>
<evidence type="ECO:0000256" key="2">
    <source>
        <dbReference type="ARBA" id="ARBA00004413"/>
    </source>
</evidence>
<dbReference type="STRING" id="137246.A0A401SF11"/>
<accession>A0A401SF11</accession>
<gene>
    <name evidence="18" type="ORF">chiPu_0007354</name>
</gene>
<feature type="compositionally biased region" description="Basic and acidic residues" evidence="16">
    <location>
        <begin position="369"/>
        <end position="386"/>
    </location>
</feature>
<feature type="compositionally biased region" description="Basic and acidic residues" evidence="16">
    <location>
        <begin position="504"/>
        <end position="535"/>
    </location>
</feature>
<feature type="compositionally biased region" description="Basic and acidic residues" evidence="16">
    <location>
        <begin position="195"/>
        <end position="207"/>
    </location>
</feature>
<feature type="coiled-coil region" evidence="15">
    <location>
        <begin position="244"/>
        <end position="271"/>
    </location>
</feature>
<dbReference type="Proteomes" id="UP000287033">
    <property type="component" value="Unassembled WGS sequence"/>
</dbReference>
<dbReference type="AlphaFoldDB" id="A0A401SF11"/>
<feature type="domain" description="IF rod" evidence="17">
    <location>
        <begin position="22"/>
        <end position="167"/>
    </location>
</feature>
<evidence type="ECO:0000256" key="9">
    <source>
        <dbReference type="ARBA" id="ARBA00022737"/>
    </source>
</evidence>
<feature type="compositionally biased region" description="Acidic residues" evidence="16">
    <location>
        <begin position="387"/>
        <end position="403"/>
    </location>
</feature>
<evidence type="ECO:0000256" key="10">
    <source>
        <dbReference type="ARBA" id="ARBA00022754"/>
    </source>
</evidence>
<proteinExistence type="predicted"/>
<dbReference type="GO" id="GO:0005938">
    <property type="term" value="C:cell cortex"/>
    <property type="evidence" value="ECO:0007669"/>
    <property type="project" value="UniProtKB-SubCell"/>
</dbReference>
<evidence type="ECO:0000256" key="12">
    <source>
        <dbReference type="ARBA" id="ARBA00023136"/>
    </source>
</evidence>
<dbReference type="PANTHER" id="PTHR14069:SF0">
    <property type="entry name" value="FILENSIN"/>
    <property type="match status" value="1"/>
</dbReference>
<evidence type="ECO:0000256" key="5">
    <source>
        <dbReference type="ARBA" id="ARBA00022475"/>
    </source>
</evidence>
<evidence type="ECO:0000256" key="15">
    <source>
        <dbReference type="SAM" id="Coils"/>
    </source>
</evidence>
<dbReference type="GO" id="GO:0070307">
    <property type="term" value="P:lens fiber cell development"/>
    <property type="evidence" value="ECO:0007669"/>
    <property type="project" value="TreeGrafter"/>
</dbReference>
<feature type="compositionally biased region" description="Polar residues" evidence="16">
    <location>
        <begin position="300"/>
        <end position="312"/>
    </location>
</feature>
<comment type="subcellular location">
    <subcellularLocation>
        <location evidence="2">Cell membrane</location>
        <topology evidence="2">Peripheral membrane protein</topology>
        <orientation evidence="2">Cytoplasmic side</orientation>
    </subcellularLocation>
    <subcellularLocation>
        <location evidence="3">Cytoplasm</location>
        <location evidence="3">Cell cortex</location>
    </subcellularLocation>
    <subcellularLocation>
        <location evidence="1">Cytoplasm</location>
        <location evidence="1">Cytoskeleton</location>
    </subcellularLocation>
</comment>
<dbReference type="EMBL" id="BEZZ01000225">
    <property type="protein sequence ID" value="GCC28920.1"/>
    <property type="molecule type" value="Genomic_DNA"/>
</dbReference>
<evidence type="ECO:0000256" key="8">
    <source>
        <dbReference type="ARBA" id="ARBA00022613"/>
    </source>
</evidence>
<dbReference type="Pfam" id="PF00038">
    <property type="entry name" value="Filament"/>
    <property type="match status" value="1"/>
</dbReference>
<keyword evidence="10" id="KW-0403">Intermediate filament</keyword>
<dbReference type="OMA" id="IQTTPRV"/>
<protein>
    <recommendedName>
        <fullName evidence="4">Filensin</fullName>
    </recommendedName>
    <alternativeName>
        <fullName evidence="14">Beaded filament structural protein 1</fullName>
    </alternativeName>
</protein>
<feature type="compositionally biased region" description="Basic and acidic residues" evidence="16">
    <location>
        <begin position="617"/>
        <end position="626"/>
    </location>
</feature>
<keyword evidence="7" id="KW-0597">Phosphoprotein</keyword>
<name>A0A401SF11_CHIPU</name>
<evidence type="ECO:0000256" key="7">
    <source>
        <dbReference type="ARBA" id="ARBA00022553"/>
    </source>
</evidence>
<organism evidence="18 19">
    <name type="scientific">Chiloscyllium punctatum</name>
    <name type="common">Brownbanded bambooshark</name>
    <name type="synonym">Hemiscyllium punctatum</name>
    <dbReference type="NCBI Taxonomy" id="137246"/>
    <lineage>
        <taxon>Eukaryota</taxon>
        <taxon>Metazoa</taxon>
        <taxon>Chordata</taxon>
        <taxon>Craniata</taxon>
        <taxon>Vertebrata</taxon>
        <taxon>Chondrichthyes</taxon>
        <taxon>Elasmobranchii</taxon>
        <taxon>Galeomorphii</taxon>
        <taxon>Galeoidea</taxon>
        <taxon>Orectolobiformes</taxon>
        <taxon>Hemiscylliidae</taxon>
        <taxon>Chiloscyllium</taxon>
    </lineage>
</organism>
<feature type="coiled-coil region" evidence="15">
    <location>
        <begin position="37"/>
        <end position="140"/>
    </location>
</feature>
<reference evidence="18 19" key="1">
    <citation type="journal article" date="2018" name="Nat. Ecol. Evol.">
        <title>Shark genomes provide insights into elasmobranch evolution and the origin of vertebrates.</title>
        <authorList>
            <person name="Hara Y"/>
            <person name="Yamaguchi K"/>
            <person name="Onimaru K"/>
            <person name="Kadota M"/>
            <person name="Koyanagi M"/>
            <person name="Keeley SD"/>
            <person name="Tatsumi K"/>
            <person name="Tanaka K"/>
            <person name="Motone F"/>
            <person name="Kageyama Y"/>
            <person name="Nozu R"/>
            <person name="Adachi N"/>
            <person name="Nishimura O"/>
            <person name="Nakagawa R"/>
            <person name="Tanegashima C"/>
            <person name="Kiyatake I"/>
            <person name="Matsumoto R"/>
            <person name="Murakumo K"/>
            <person name="Nishida K"/>
            <person name="Terakita A"/>
            <person name="Kuratani S"/>
            <person name="Sato K"/>
            <person name="Hyodo S Kuraku.S."/>
        </authorList>
    </citation>
    <scope>NUCLEOTIDE SEQUENCE [LARGE SCALE GENOMIC DNA]</scope>
</reference>
<keyword evidence="19" id="KW-1185">Reference proteome</keyword>
<feature type="region of interest" description="Disordered" evidence="16">
    <location>
        <begin position="345"/>
        <end position="414"/>
    </location>
</feature>
<dbReference type="GO" id="GO:0005882">
    <property type="term" value="C:intermediate filament"/>
    <property type="evidence" value="ECO:0007669"/>
    <property type="project" value="UniProtKB-KW"/>
</dbReference>
<dbReference type="InterPro" id="IPR042358">
    <property type="entry name" value="BFSP1"/>
</dbReference>
<keyword evidence="5" id="KW-1003">Cell membrane</keyword>
<feature type="compositionally biased region" description="Polar residues" evidence="16">
    <location>
        <begin position="573"/>
        <end position="587"/>
    </location>
</feature>
<evidence type="ECO:0000256" key="14">
    <source>
        <dbReference type="ARBA" id="ARBA00031415"/>
    </source>
</evidence>
<dbReference type="InterPro" id="IPR039008">
    <property type="entry name" value="IF_rod_dom"/>
</dbReference>
<dbReference type="Gene3D" id="1.20.5.1160">
    <property type="entry name" value="Vasodilator-stimulated phosphoprotein"/>
    <property type="match status" value="1"/>
</dbReference>
<keyword evidence="8" id="KW-0273">Eye lens protein</keyword>
<evidence type="ECO:0000256" key="16">
    <source>
        <dbReference type="SAM" id="MobiDB-lite"/>
    </source>
</evidence>
<dbReference type="GO" id="GO:0005212">
    <property type="term" value="F:structural constituent of eye lens"/>
    <property type="evidence" value="ECO:0007669"/>
    <property type="project" value="UniProtKB-KW"/>
</dbReference>
<feature type="region of interest" description="Disordered" evidence="16">
    <location>
        <begin position="195"/>
        <end position="244"/>
    </location>
</feature>
<evidence type="ECO:0000256" key="6">
    <source>
        <dbReference type="ARBA" id="ARBA00022490"/>
    </source>
</evidence>
<keyword evidence="13" id="KW-0206">Cytoskeleton</keyword>
<evidence type="ECO:0000256" key="3">
    <source>
        <dbReference type="ARBA" id="ARBA00004544"/>
    </source>
</evidence>
<sequence>MSGMSPLHGLGRESEGSEELGNFQRFTEQFHRYMLRARVLERSSVTLEKQLESLQQIEELSTLEGVFTEQIGQQQQSLWQLLRDLNILEKELKEMQQLLERFHTKHRAEYENNQQLQDTFENLNKNANEALLKNLELQIRTQFLQEDINSTKERNRKNLTEIQDYLNAVRDVRQSISCEPTTMLSWEGEEKELVVDKGSEKVSRLDNGESDPGPLPSQKGNEHEKTTTVEQSTANMHGSELDRMQSHREQIEVLKKKMGEVERNLEQCVNECRRVVMYQQSLDDELESYKRFIANEDSRSQPTPTKATAMSASSRYDNIEVAPVGKDITVAALYSVPLQASEIVHSRKASKKKDVTSSGDKCSNGAEQECAKKPSDVSEDRKISAKDDEEEDEDVEFYSDEGEEATKPDDVPDGAQISRLYNALCNIVRDRMGRHKKPEPPVATFYTKGHYVLVTGEASYMDPFFCTTVPTKSQVIVTFEDQPFPADIDTLPQPDLPTPLKYNGDGDGKKDFDSTKENGKDREDEKEDEKADDGKSGGNGELKRPIISASILPPTPSLPDPSQASDYKPTPFSGPSTPQSDATSPDNLASRGGPPGQQQKDDKDRATIITPTQPRSPDQRTPEEPKYRYYEKIEMTEAVETFRDNKLEGYSETSTIVETTVEKTSQEQKAKRS</sequence>
<keyword evidence="9" id="KW-0677">Repeat</keyword>
<evidence type="ECO:0000256" key="11">
    <source>
        <dbReference type="ARBA" id="ARBA00023054"/>
    </source>
</evidence>
<evidence type="ECO:0000313" key="18">
    <source>
        <dbReference type="EMBL" id="GCC28920.1"/>
    </source>
</evidence>
<dbReference type="PANTHER" id="PTHR14069">
    <property type="entry name" value="FILENSIN"/>
    <property type="match status" value="1"/>
</dbReference>
<evidence type="ECO:0000313" key="19">
    <source>
        <dbReference type="Proteomes" id="UP000287033"/>
    </source>
</evidence>
<evidence type="ECO:0000256" key="13">
    <source>
        <dbReference type="ARBA" id="ARBA00023212"/>
    </source>
</evidence>
<feature type="region of interest" description="Disordered" evidence="16">
    <location>
        <begin position="486"/>
        <end position="626"/>
    </location>
</feature>
<dbReference type="OrthoDB" id="9942423at2759"/>
<dbReference type="GO" id="GO:0005886">
    <property type="term" value="C:plasma membrane"/>
    <property type="evidence" value="ECO:0007669"/>
    <property type="project" value="UniProtKB-SubCell"/>
</dbReference>
<keyword evidence="12" id="KW-0472">Membrane</keyword>
<feature type="region of interest" description="Disordered" evidence="16">
    <location>
        <begin position="293"/>
        <end position="312"/>
    </location>
</feature>
<evidence type="ECO:0000256" key="4">
    <source>
        <dbReference type="ARBA" id="ARBA00019025"/>
    </source>
</evidence>